<proteinExistence type="predicted"/>
<dbReference type="EMBL" id="BDMD01000015">
    <property type="protein sequence ID" value="GBF08636.1"/>
    <property type="molecule type" value="Genomic_DNA"/>
</dbReference>
<evidence type="ECO:0000313" key="1">
    <source>
        <dbReference type="EMBL" id="GBF08636.1"/>
    </source>
</evidence>
<accession>A0A401H841</accession>
<protein>
    <submittedName>
        <fullName evidence="1">Uncharacterized protein</fullName>
    </submittedName>
</protein>
<name>A0A401H841_AERPX</name>
<dbReference type="AlphaFoldDB" id="A0A401H841"/>
<dbReference type="Proteomes" id="UP000291213">
    <property type="component" value="Unassembled WGS sequence"/>
</dbReference>
<comment type="caution">
    <text evidence="1">The sequence shown here is derived from an EMBL/GenBank/DDBJ whole genome shotgun (WGS) entry which is preliminary data.</text>
</comment>
<gene>
    <name evidence="1" type="ORF">apy_03610</name>
</gene>
<evidence type="ECO:0000313" key="2">
    <source>
        <dbReference type="Proteomes" id="UP000291213"/>
    </source>
</evidence>
<reference evidence="1 2" key="1">
    <citation type="submission" date="2017-02" db="EMBL/GenBank/DDBJ databases">
        <title>isolation and characterization of a novel temperate virus Aeropyrum globular virus 1 infecting hyperthermophilic archaeon Aeropyrum.</title>
        <authorList>
            <person name="Yumiya M."/>
            <person name="Yoshida T."/>
            <person name="Sako Y."/>
        </authorList>
    </citation>
    <scope>NUCLEOTIDE SEQUENCE [LARGE SCALE GENOMIC DNA]</scope>
    <source>
        <strain evidence="1 2">YK1-12-2013</strain>
    </source>
</reference>
<sequence length="57" mass="6274">MASHTLNPNLPGHKQHPPYMMVGRTYPLSAFPHPLGGEEGLIVERAPTDPRFTQIPA</sequence>
<organism evidence="1 2">
    <name type="scientific">Aeropyrum pernix</name>
    <dbReference type="NCBI Taxonomy" id="56636"/>
    <lineage>
        <taxon>Archaea</taxon>
        <taxon>Thermoproteota</taxon>
        <taxon>Thermoprotei</taxon>
        <taxon>Desulfurococcales</taxon>
        <taxon>Desulfurococcaceae</taxon>
        <taxon>Aeropyrum</taxon>
    </lineage>
</organism>